<sequence>MLEWVSIVVISCLIDATSEILTQVNQLLI</sequence>
<keyword evidence="2" id="KW-1185">Reference proteome</keyword>
<protein>
    <submittedName>
        <fullName evidence="1">Uncharacterized protein</fullName>
    </submittedName>
</protein>
<gene>
    <name evidence="1" type="ORF">Xish_01205</name>
</gene>
<proteinExistence type="predicted"/>
<accession>A0A2D0KF78</accession>
<comment type="caution">
    <text evidence="1">The sequence shown here is derived from an EMBL/GenBank/DDBJ whole genome shotgun (WGS) entry which is preliminary data.</text>
</comment>
<dbReference type="Proteomes" id="UP000222168">
    <property type="component" value="Unassembled WGS sequence"/>
</dbReference>
<name>A0A2D0KF78_9GAMM</name>
<evidence type="ECO:0000313" key="1">
    <source>
        <dbReference type="EMBL" id="PHM62042.1"/>
    </source>
</evidence>
<organism evidence="1 2">
    <name type="scientific">Xenorhabdus ishibashii</name>
    <dbReference type="NCBI Taxonomy" id="1034471"/>
    <lineage>
        <taxon>Bacteria</taxon>
        <taxon>Pseudomonadati</taxon>
        <taxon>Pseudomonadota</taxon>
        <taxon>Gammaproteobacteria</taxon>
        <taxon>Enterobacterales</taxon>
        <taxon>Morganellaceae</taxon>
        <taxon>Xenorhabdus</taxon>
    </lineage>
</organism>
<reference evidence="1 2" key="1">
    <citation type="journal article" date="2017" name="Nat. Microbiol.">
        <title>Natural product diversity associated with the nematode symbionts Photorhabdus and Xenorhabdus.</title>
        <authorList>
            <person name="Tobias N.J."/>
            <person name="Wolff H."/>
            <person name="Djahanschiri B."/>
            <person name="Grundmann F."/>
            <person name="Kronenwerth M."/>
            <person name="Shi Y.M."/>
            <person name="Simonyi S."/>
            <person name="Grun P."/>
            <person name="Shapiro-Ilan D."/>
            <person name="Pidot S.J."/>
            <person name="Stinear T.P."/>
            <person name="Ebersberger I."/>
            <person name="Bode H.B."/>
        </authorList>
    </citation>
    <scope>NUCLEOTIDE SEQUENCE [LARGE SCALE GENOMIC DNA]</scope>
    <source>
        <strain evidence="1 2">DSM 22670</strain>
    </source>
</reference>
<dbReference type="AlphaFoldDB" id="A0A2D0KF78"/>
<evidence type="ECO:0000313" key="2">
    <source>
        <dbReference type="Proteomes" id="UP000222168"/>
    </source>
</evidence>
<dbReference type="EMBL" id="NJAK01000001">
    <property type="protein sequence ID" value="PHM62042.1"/>
    <property type="molecule type" value="Genomic_DNA"/>
</dbReference>